<protein>
    <submittedName>
        <fullName evidence="2">Uncharacterized protein</fullName>
    </submittedName>
</protein>
<dbReference type="Proteomes" id="UP001164929">
    <property type="component" value="Chromosome 1"/>
</dbReference>
<evidence type="ECO:0000256" key="1">
    <source>
        <dbReference type="SAM" id="MobiDB-lite"/>
    </source>
</evidence>
<feature type="region of interest" description="Disordered" evidence="1">
    <location>
        <begin position="1"/>
        <end position="61"/>
    </location>
</feature>
<name>A0AAD6WHZ9_9ROSI</name>
<evidence type="ECO:0000313" key="3">
    <source>
        <dbReference type="Proteomes" id="UP001164929"/>
    </source>
</evidence>
<proteinExistence type="predicted"/>
<keyword evidence="3" id="KW-1185">Reference proteome</keyword>
<dbReference type="AlphaFoldDB" id="A0AAD6WHZ9"/>
<organism evidence="2 3">
    <name type="scientific">Populus alba x Populus x berolinensis</name>
    <dbReference type="NCBI Taxonomy" id="444605"/>
    <lineage>
        <taxon>Eukaryota</taxon>
        <taxon>Viridiplantae</taxon>
        <taxon>Streptophyta</taxon>
        <taxon>Embryophyta</taxon>
        <taxon>Tracheophyta</taxon>
        <taxon>Spermatophyta</taxon>
        <taxon>Magnoliopsida</taxon>
        <taxon>eudicotyledons</taxon>
        <taxon>Gunneridae</taxon>
        <taxon>Pentapetalae</taxon>
        <taxon>rosids</taxon>
        <taxon>fabids</taxon>
        <taxon>Malpighiales</taxon>
        <taxon>Salicaceae</taxon>
        <taxon>Saliceae</taxon>
        <taxon>Populus</taxon>
    </lineage>
</organism>
<gene>
    <name evidence="2" type="ORF">NC653_002538</name>
</gene>
<feature type="compositionally biased region" description="Polar residues" evidence="1">
    <location>
        <begin position="1"/>
        <end position="17"/>
    </location>
</feature>
<dbReference type="EMBL" id="JAQIZT010000001">
    <property type="protein sequence ID" value="KAJ7012516.1"/>
    <property type="molecule type" value="Genomic_DNA"/>
</dbReference>
<reference evidence="2 3" key="1">
    <citation type="journal article" date="2023" name="Mol. Ecol. Resour.">
        <title>Chromosome-level genome assembly of a triploid poplar Populus alba 'Berolinensis'.</title>
        <authorList>
            <person name="Chen S."/>
            <person name="Yu Y."/>
            <person name="Wang X."/>
            <person name="Wang S."/>
            <person name="Zhang T."/>
            <person name="Zhou Y."/>
            <person name="He R."/>
            <person name="Meng N."/>
            <person name="Wang Y."/>
            <person name="Liu W."/>
            <person name="Liu Z."/>
            <person name="Liu J."/>
            <person name="Guo Q."/>
            <person name="Huang H."/>
            <person name="Sederoff R.R."/>
            <person name="Wang G."/>
            <person name="Qu G."/>
            <person name="Chen S."/>
        </authorList>
    </citation>
    <scope>NUCLEOTIDE SEQUENCE [LARGE SCALE GENOMIC DNA]</scope>
    <source>
        <strain evidence="2">SC-2020</strain>
    </source>
</reference>
<feature type="compositionally biased region" description="Polar residues" evidence="1">
    <location>
        <begin position="49"/>
        <end position="61"/>
    </location>
</feature>
<accession>A0AAD6WHZ9</accession>
<comment type="caution">
    <text evidence="2">The sequence shown here is derived from an EMBL/GenBank/DDBJ whole genome shotgun (WGS) entry which is preliminary data.</text>
</comment>
<evidence type="ECO:0000313" key="2">
    <source>
        <dbReference type="EMBL" id="KAJ7012516.1"/>
    </source>
</evidence>
<sequence>MSQTSTLDVEANTSADNARTDTLCENANVPAHQIENSSDTEKKIPVTEKVSSSEQLGESGR</sequence>